<evidence type="ECO:0000256" key="2">
    <source>
        <dbReference type="ARBA" id="ARBA00023015"/>
    </source>
</evidence>
<organism evidence="7 8">
    <name type="scientific">Chitinophaga caseinilytica</name>
    <dbReference type="NCBI Taxonomy" id="2267521"/>
    <lineage>
        <taxon>Bacteria</taxon>
        <taxon>Pseudomonadati</taxon>
        <taxon>Bacteroidota</taxon>
        <taxon>Chitinophagia</taxon>
        <taxon>Chitinophagales</taxon>
        <taxon>Chitinophagaceae</taxon>
        <taxon>Chitinophaga</taxon>
    </lineage>
</organism>
<protein>
    <submittedName>
        <fullName evidence="7">RNA polymerase sigma-70 factor</fullName>
    </submittedName>
</protein>
<keyword evidence="4" id="KW-0804">Transcription</keyword>
<accession>A0ABZ2Z0M1</accession>
<dbReference type="InterPro" id="IPR039425">
    <property type="entry name" value="RNA_pol_sigma-70-like"/>
</dbReference>
<dbReference type="InterPro" id="IPR013249">
    <property type="entry name" value="RNA_pol_sigma70_r4_t2"/>
</dbReference>
<evidence type="ECO:0000313" key="8">
    <source>
        <dbReference type="Proteomes" id="UP001449657"/>
    </source>
</evidence>
<keyword evidence="8" id="KW-1185">Reference proteome</keyword>
<evidence type="ECO:0000259" key="5">
    <source>
        <dbReference type="Pfam" id="PF04542"/>
    </source>
</evidence>
<dbReference type="InterPro" id="IPR014327">
    <property type="entry name" value="RNA_pol_sigma70_bacteroid"/>
</dbReference>
<dbReference type="PANTHER" id="PTHR43133">
    <property type="entry name" value="RNA POLYMERASE ECF-TYPE SIGMA FACTO"/>
    <property type="match status" value="1"/>
</dbReference>
<dbReference type="PANTHER" id="PTHR43133:SF46">
    <property type="entry name" value="RNA POLYMERASE SIGMA-70 FACTOR ECF SUBFAMILY"/>
    <property type="match status" value="1"/>
</dbReference>
<comment type="similarity">
    <text evidence="1">Belongs to the sigma-70 factor family. ECF subfamily.</text>
</comment>
<dbReference type="Gene3D" id="1.10.1740.10">
    <property type="match status" value="1"/>
</dbReference>
<feature type="domain" description="RNA polymerase sigma factor 70 region 4 type 2" evidence="6">
    <location>
        <begin position="128"/>
        <end position="177"/>
    </location>
</feature>
<proteinExistence type="inferred from homology"/>
<dbReference type="NCBIfam" id="TIGR02937">
    <property type="entry name" value="sigma70-ECF"/>
    <property type="match status" value="1"/>
</dbReference>
<dbReference type="EMBL" id="CP150096">
    <property type="protein sequence ID" value="WZN45826.1"/>
    <property type="molecule type" value="Genomic_DNA"/>
</dbReference>
<dbReference type="Pfam" id="PF04542">
    <property type="entry name" value="Sigma70_r2"/>
    <property type="match status" value="1"/>
</dbReference>
<dbReference type="NCBIfam" id="TIGR02985">
    <property type="entry name" value="Sig70_bacteroi1"/>
    <property type="match status" value="1"/>
</dbReference>
<dbReference type="InterPro" id="IPR036388">
    <property type="entry name" value="WH-like_DNA-bd_sf"/>
</dbReference>
<name>A0ABZ2Z0M1_9BACT</name>
<dbReference type="Pfam" id="PF08281">
    <property type="entry name" value="Sigma70_r4_2"/>
    <property type="match status" value="1"/>
</dbReference>
<dbReference type="SUPFAM" id="SSF88946">
    <property type="entry name" value="Sigma2 domain of RNA polymerase sigma factors"/>
    <property type="match status" value="1"/>
</dbReference>
<dbReference type="Gene3D" id="1.10.10.10">
    <property type="entry name" value="Winged helix-like DNA-binding domain superfamily/Winged helix DNA-binding domain"/>
    <property type="match status" value="1"/>
</dbReference>
<feature type="domain" description="RNA polymerase sigma-70 region 2" evidence="5">
    <location>
        <begin position="33"/>
        <end position="98"/>
    </location>
</feature>
<evidence type="ECO:0000259" key="6">
    <source>
        <dbReference type="Pfam" id="PF08281"/>
    </source>
</evidence>
<evidence type="ECO:0000256" key="1">
    <source>
        <dbReference type="ARBA" id="ARBA00010641"/>
    </source>
</evidence>
<reference evidence="7 8" key="1">
    <citation type="submission" date="2024-03" db="EMBL/GenBank/DDBJ databases">
        <title>Chitinophaga caseinilytica sp. nov., a casein hydrolysing bacterium isolated from forest soil.</title>
        <authorList>
            <person name="Lee D.S."/>
            <person name="Han D.M."/>
            <person name="Baek J.H."/>
            <person name="Choi D.G."/>
            <person name="Jeon J.H."/>
            <person name="Jeon C.O."/>
        </authorList>
    </citation>
    <scope>NUCLEOTIDE SEQUENCE [LARGE SCALE GENOMIC DNA]</scope>
    <source>
        <strain evidence="7 8">KACC 19118</strain>
    </source>
</reference>
<keyword evidence="2" id="KW-0805">Transcription regulation</keyword>
<evidence type="ECO:0000256" key="3">
    <source>
        <dbReference type="ARBA" id="ARBA00023082"/>
    </source>
</evidence>
<evidence type="ECO:0000256" key="4">
    <source>
        <dbReference type="ARBA" id="ARBA00023163"/>
    </source>
</evidence>
<dbReference type="Proteomes" id="UP001449657">
    <property type="component" value="Chromosome"/>
</dbReference>
<dbReference type="RefSeq" id="WP_341840571.1">
    <property type="nucleotide sequence ID" value="NZ_CP149792.1"/>
</dbReference>
<dbReference type="InterPro" id="IPR013324">
    <property type="entry name" value="RNA_pol_sigma_r3/r4-like"/>
</dbReference>
<gene>
    <name evidence="7" type="ORF">WJU22_23280</name>
</gene>
<dbReference type="InterPro" id="IPR014284">
    <property type="entry name" value="RNA_pol_sigma-70_dom"/>
</dbReference>
<dbReference type="InterPro" id="IPR013325">
    <property type="entry name" value="RNA_pol_sigma_r2"/>
</dbReference>
<dbReference type="SUPFAM" id="SSF88659">
    <property type="entry name" value="Sigma3 and sigma4 domains of RNA polymerase sigma factors"/>
    <property type="match status" value="1"/>
</dbReference>
<evidence type="ECO:0000313" key="7">
    <source>
        <dbReference type="EMBL" id="WZN45826.1"/>
    </source>
</evidence>
<keyword evidence="3" id="KW-0731">Sigma factor</keyword>
<sequence length="192" mass="22623">MAFLLEMTSYAQNTDHDLMLGIKANDAAAFTALFNRHYRNLYLTALNILRRDDVSRDLVQDVFTQLWVRRHELEIAYPNAWLQQAIRFQVFKAIRDQKIDERFYDRLMETSSELLDEQPLLFKELDGLVREILASLPADARRIFLLSREEKLPYREIAVKMEISVKTVEKKMTATLKVLRSRLRDAMFAIIP</sequence>
<dbReference type="InterPro" id="IPR007627">
    <property type="entry name" value="RNA_pol_sigma70_r2"/>
</dbReference>